<evidence type="ECO:0000259" key="1">
    <source>
        <dbReference type="Pfam" id="PF01636"/>
    </source>
</evidence>
<dbReference type="InterPro" id="IPR002575">
    <property type="entry name" value="Aminoglycoside_PTrfase"/>
</dbReference>
<evidence type="ECO:0000313" key="3">
    <source>
        <dbReference type="Proteomes" id="UP000654913"/>
    </source>
</evidence>
<dbReference type="InterPro" id="IPR051678">
    <property type="entry name" value="AGP_Transferase"/>
</dbReference>
<proteinExistence type="predicted"/>
<dbReference type="InterPro" id="IPR011009">
    <property type="entry name" value="Kinase-like_dom_sf"/>
</dbReference>
<dbReference type="PANTHER" id="PTHR21310">
    <property type="entry name" value="AMINOGLYCOSIDE PHOSPHOTRANSFERASE-RELATED-RELATED"/>
    <property type="match status" value="1"/>
</dbReference>
<dbReference type="KEGG" id="apuu:APUU_51011S"/>
<keyword evidence="3" id="KW-1185">Reference proteome</keyword>
<reference evidence="2" key="1">
    <citation type="submission" date="2021-01" db="EMBL/GenBank/DDBJ databases">
        <authorList>
            <consortium name="Aspergillus puulaauensis MK2 genome sequencing consortium"/>
            <person name="Kazuki M."/>
            <person name="Futagami T."/>
        </authorList>
    </citation>
    <scope>NUCLEOTIDE SEQUENCE</scope>
    <source>
        <strain evidence="2">MK2</strain>
    </source>
</reference>
<dbReference type="OrthoDB" id="2906425at2759"/>
<organism evidence="2 3">
    <name type="scientific">Aspergillus puulaauensis</name>
    <dbReference type="NCBI Taxonomy" id="1220207"/>
    <lineage>
        <taxon>Eukaryota</taxon>
        <taxon>Fungi</taxon>
        <taxon>Dikarya</taxon>
        <taxon>Ascomycota</taxon>
        <taxon>Pezizomycotina</taxon>
        <taxon>Eurotiomycetes</taxon>
        <taxon>Eurotiomycetidae</taxon>
        <taxon>Eurotiales</taxon>
        <taxon>Aspergillaceae</taxon>
        <taxon>Aspergillus</taxon>
    </lineage>
</organism>
<sequence>MASSRKIPPSSRLPSAAPLCVSEPVNNNARYRYLTLLAVKILERFRPRHGNVLMLTSKLCVKYGRRVDLSEASTMQFISRNTSIPVPKVLCAFKHSGRTYILMERISGEIIGSGWLKRSEQSKTTLLAQLAKMVTEMRELPPPEGMGIASVDGGSLYDCRVPGQSLRFGPFSTAQEFHRHLRRGMEFDPRLDAEVQDLVKQQDGSWPLVFTHGDLSSLNILVRGEDIVGLIDWETAGWYPSYWEYTCAYQVNPQNTFWVDEIDKFLQPIPDELAMEKLRQKYFGDV</sequence>
<dbReference type="SUPFAM" id="SSF56112">
    <property type="entry name" value="Protein kinase-like (PK-like)"/>
    <property type="match status" value="1"/>
</dbReference>
<dbReference type="Proteomes" id="UP000654913">
    <property type="component" value="Chromosome 5"/>
</dbReference>
<dbReference type="EMBL" id="AP024447">
    <property type="protein sequence ID" value="BCS26300.1"/>
    <property type="molecule type" value="Genomic_DNA"/>
</dbReference>
<accession>A0A7R7XRE8</accession>
<dbReference type="Pfam" id="PF01636">
    <property type="entry name" value="APH"/>
    <property type="match status" value="1"/>
</dbReference>
<evidence type="ECO:0000313" key="2">
    <source>
        <dbReference type="EMBL" id="BCS26300.1"/>
    </source>
</evidence>
<name>A0A7R7XRE8_9EURO</name>
<dbReference type="RefSeq" id="XP_041558494.1">
    <property type="nucleotide sequence ID" value="XM_041706072.1"/>
</dbReference>
<dbReference type="AlphaFoldDB" id="A0A7R7XRE8"/>
<reference evidence="2" key="2">
    <citation type="submission" date="2021-02" db="EMBL/GenBank/DDBJ databases">
        <title>Aspergillus puulaauensis MK2 genome sequence.</title>
        <authorList>
            <person name="Futagami T."/>
            <person name="Mori K."/>
            <person name="Kadooka C."/>
            <person name="Tanaka T."/>
        </authorList>
    </citation>
    <scope>NUCLEOTIDE SEQUENCE</scope>
    <source>
        <strain evidence="2">MK2</strain>
    </source>
</reference>
<feature type="domain" description="Aminoglycoside phosphotransferase" evidence="1">
    <location>
        <begin position="71"/>
        <end position="261"/>
    </location>
</feature>
<gene>
    <name evidence="2" type="ORF">APUU_51011S</name>
</gene>
<dbReference type="Gene3D" id="3.90.1200.10">
    <property type="match status" value="1"/>
</dbReference>
<dbReference type="GeneID" id="64976305"/>
<dbReference type="CDD" id="cd05120">
    <property type="entry name" value="APH_ChoK_like"/>
    <property type="match status" value="1"/>
</dbReference>
<protein>
    <recommendedName>
        <fullName evidence="1">Aminoglycoside phosphotransferase domain-containing protein</fullName>
    </recommendedName>
</protein>
<dbReference type="PANTHER" id="PTHR21310:SF55">
    <property type="entry name" value="AMINOGLYCOSIDE PHOSPHOTRANSFERASE DOMAIN-CONTAINING PROTEIN"/>
    <property type="match status" value="1"/>
</dbReference>